<keyword evidence="3" id="KW-1185">Reference proteome</keyword>
<dbReference type="Proteomes" id="UP001177670">
    <property type="component" value="Unassembled WGS sequence"/>
</dbReference>
<evidence type="ECO:0000313" key="2">
    <source>
        <dbReference type="EMBL" id="KAK1126733.1"/>
    </source>
</evidence>
<proteinExistence type="predicted"/>
<evidence type="ECO:0000256" key="1">
    <source>
        <dbReference type="SAM" id="MobiDB-lite"/>
    </source>
</evidence>
<comment type="caution">
    <text evidence="2">The sequence shown here is derived from an EMBL/GenBank/DDBJ whole genome shotgun (WGS) entry which is preliminary data.</text>
</comment>
<gene>
    <name evidence="2" type="ORF">K0M31_004357</name>
</gene>
<sequence>MTWFYARPAKTHIEHTPQNSISKINRGGGGSTVATVALPPPDKNTEGFEPEREGGSRQWLHDALDRRALRCGVRPVVSTTPSTVLRQKKSDDQA</sequence>
<evidence type="ECO:0000313" key="3">
    <source>
        <dbReference type="Proteomes" id="UP001177670"/>
    </source>
</evidence>
<dbReference type="EMBL" id="JAHYIQ010000013">
    <property type="protein sequence ID" value="KAK1126733.1"/>
    <property type="molecule type" value="Genomic_DNA"/>
</dbReference>
<accession>A0AA40FWM5</accession>
<dbReference type="AlphaFoldDB" id="A0AA40FWM5"/>
<feature type="region of interest" description="Disordered" evidence="1">
    <location>
        <begin position="19"/>
        <end position="58"/>
    </location>
</feature>
<reference evidence="2" key="1">
    <citation type="submission" date="2021-10" db="EMBL/GenBank/DDBJ databases">
        <title>Melipona bicolor Genome sequencing and assembly.</title>
        <authorList>
            <person name="Araujo N.S."/>
            <person name="Arias M.C."/>
        </authorList>
    </citation>
    <scope>NUCLEOTIDE SEQUENCE</scope>
    <source>
        <strain evidence="2">USP_2M_L1-L4_2017</strain>
        <tissue evidence="2">Whole body</tissue>
    </source>
</reference>
<organism evidence="2 3">
    <name type="scientific">Melipona bicolor</name>
    <dbReference type="NCBI Taxonomy" id="60889"/>
    <lineage>
        <taxon>Eukaryota</taxon>
        <taxon>Metazoa</taxon>
        <taxon>Ecdysozoa</taxon>
        <taxon>Arthropoda</taxon>
        <taxon>Hexapoda</taxon>
        <taxon>Insecta</taxon>
        <taxon>Pterygota</taxon>
        <taxon>Neoptera</taxon>
        <taxon>Endopterygota</taxon>
        <taxon>Hymenoptera</taxon>
        <taxon>Apocrita</taxon>
        <taxon>Aculeata</taxon>
        <taxon>Apoidea</taxon>
        <taxon>Anthophila</taxon>
        <taxon>Apidae</taxon>
        <taxon>Melipona</taxon>
    </lineage>
</organism>
<protein>
    <submittedName>
        <fullName evidence="2">Uncharacterized protein</fullName>
    </submittedName>
</protein>
<name>A0AA40FWM5_9HYME</name>
<feature type="compositionally biased region" description="Basic and acidic residues" evidence="1">
    <location>
        <begin position="43"/>
        <end position="58"/>
    </location>
</feature>